<evidence type="ECO:0000256" key="5">
    <source>
        <dbReference type="ARBA" id="ARBA00022729"/>
    </source>
</evidence>
<sequence>MKNLVQLTVVATLAIGVAANSHQHLHRHVKKESGSKVQKRVPDAVIEYVAGPTETVYQLDGKVLDAQKAAAGLKQGEFVVVGETTPTYTPPPPPPPPKPTSSSVQALGAQFIEKPSSPPAPLAPKSTSQPPPPPPKSTQAPKASAAGASSLSSSSSGDSGLDRKFPSGEIKCSVFPSEYGAVAASWLGLKGWVGKQGMKAGFSLKAALSIDSITTGIKGEDCDENSMCSYACPVGYQKTQWSQAQGATGQSIGGLYCNNDGYLELTRASHPYLCERGAGGVSIQNDLDVVVSACRTDYPGTEAMVLPFIAQPGASVEVTNPVQSKYYIWQNKKTTAQYYINKRGYGPEDACVWKSSKDEYGAGDKAPAILGVGEDDNGITYISIFHNDPVSKATLDFNMEITGDVNLKCSYINGVWSGNNGCTTAMRKGGKAVVRYF</sequence>
<comment type="subcellular location">
    <subcellularLocation>
        <location evidence="1">Secreted</location>
        <location evidence="1">Cell wall</location>
    </subcellularLocation>
</comment>
<name>A0AAJ0CV71_9HYPO</name>
<evidence type="ECO:0000256" key="10">
    <source>
        <dbReference type="ARBA" id="ARBA00023326"/>
    </source>
</evidence>
<dbReference type="GO" id="GO:0009986">
    <property type="term" value="C:cell surface"/>
    <property type="evidence" value="ECO:0007669"/>
    <property type="project" value="TreeGrafter"/>
</dbReference>
<dbReference type="AlphaFoldDB" id="A0AAJ0CV71"/>
<feature type="chain" id="PRO_5042602061" evidence="12">
    <location>
        <begin position="20"/>
        <end position="437"/>
    </location>
</feature>
<accession>A0AAJ0CV71</accession>
<evidence type="ECO:0000256" key="8">
    <source>
        <dbReference type="ARBA" id="ARBA00023295"/>
    </source>
</evidence>
<dbReference type="Proteomes" id="UP001251528">
    <property type="component" value="Unassembled WGS sequence"/>
</dbReference>
<evidence type="ECO:0000256" key="11">
    <source>
        <dbReference type="SAM" id="MobiDB-lite"/>
    </source>
</evidence>
<gene>
    <name evidence="13" type="primary">SUN4</name>
    <name evidence="13" type="ORF">QQS21_002399</name>
</gene>
<reference evidence="13" key="1">
    <citation type="submission" date="2023-06" db="EMBL/GenBank/DDBJ databases">
        <title>Conoideocrella luteorostrata (Hypocreales: Clavicipitaceae), a potential biocontrol fungus for elongate hemlock scale in United States Christmas tree production areas.</title>
        <authorList>
            <person name="Barrett H."/>
            <person name="Lovett B."/>
            <person name="Macias A.M."/>
            <person name="Stajich J.E."/>
            <person name="Kasson M.T."/>
        </authorList>
    </citation>
    <scope>NUCLEOTIDE SEQUENCE</scope>
    <source>
        <strain evidence="13">ARSEF 14590</strain>
    </source>
</reference>
<keyword evidence="8" id="KW-0326">Glycosidase</keyword>
<organism evidence="13 14">
    <name type="scientific">Conoideocrella luteorostrata</name>
    <dbReference type="NCBI Taxonomy" id="1105319"/>
    <lineage>
        <taxon>Eukaryota</taxon>
        <taxon>Fungi</taxon>
        <taxon>Dikarya</taxon>
        <taxon>Ascomycota</taxon>
        <taxon>Pezizomycotina</taxon>
        <taxon>Sordariomycetes</taxon>
        <taxon>Hypocreomycetidae</taxon>
        <taxon>Hypocreales</taxon>
        <taxon>Clavicipitaceae</taxon>
        <taxon>Conoideocrella</taxon>
    </lineage>
</organism>
<feature type="signal peptide" evidence="12">
    <location>
        <begin position="1"/>
        <end position="19"/>
    </location>
</feature>
<dbReference type="GO" id="GO:0009277">
    <property type="term" value="C:fungal-type cell wall"/>
    <property type="evidence" value="ECO:0007669"/>
    <property type="project" value="TreeGrafter"/>
</dbReference>
<feature type="compositionally biased region" description="Pro residues" evidence="11">
    <location>
        <begin position="88"/>
        <end position="99"/>
    </location>
</feature>
<evidence type="ECO:0000256" key="12">
    <source>
        <dbReference type="SAM" id="SignalP"/>
    </source>
</evidence>
<evidence type="ECO:0000256" key="7">
    <source>
        <dbReference type="ARBA" id="ARBA00023277"/>
    </source>
</evidence>
<keyword evidence="10" id="KW-0624">Polysaccharide degradation</keyword>
<comment type="similarity">
    <text evidence="2">Belongs to the SUN family.</text>
</comment>
<comment type="caution">
    <text evidence="13">The sequence shown here is derived from an EMBL/GenBank/DDBJ whole genome shotgun (WGS) entry which is preliminary data.</text>
</comment>
<evidence type="ECO:0000256" key="1">
    <source>
        <dbReference type="ARBA" id="ARBA00004191"/>
    </source>
</evidence>
<evidence type="ECO:0000313" key="13">
    <source>
        <dbReference type="EMBL" id="KAK2609029.1"/>
    </source>
</evidence>
<keyword evidence="3" id="KW-0134">Cell wall</keyword>
<protein>
    <submittedName>
        <fullName evidence="13">Sperm-associated antigen 4 protein</fullName>
    </submittedName>
</protein>
<dbReference type="GO" id="GO:0000272">
    <property type="term" value="P:polysaccharide catabolic process"/>
    <property type="evidence" value="ECO:0007669"/>
    <property type="project" value="UniProtKB-KW"/>
</dbReference>
<feature type="region of interest" description="Disordered" evidence="11">
    <location>
        <begin position="83"/>
        <end position="163"/>
    </location>
</feature>
<evidence type="ECO:0000256" key="3">
    <source>
        <dbReference type="ARBA" id="ARBA00022512"/>
    </source>
</evidence>
<dbReference type="PANTHER" id="PTHR31316:SF0">
    <property type="entry name" value="SECRETED BETA-GLUCOSIDASE SIM1-RELATED"/>
    <property type="match status" value="1"/>
</dbReference>
<dbReference type="EMBL" id="JASWJB010000028">
    <property type="protein sequence ID" value="KAK2609029.1"/>
    <property type="molecule type" value="Genomic_DNA"/>
</dbReference>
<dbReference type="InterPro" id="IPR051526">
    <property type="entry name" value="Beta-Glucosidase_SUN"/>
</dbReference>
<evidence type="ECO:0000256" key="6">
    <source>
        <dbReference type="ARBA" id="ARBA00022801"/>
    </source>
</evidence>
<keyword evidence="4" id="KW-0964">Secreted</keyword>
<dbReference type="InterPro" id="IPR005556">
    <property type="entry name" value="SUN"/>
</dbReference>
<evidence type="ECO:0000256" key="4">
    <source>
        <dbReference type="ARBA" id="ARBA00022525"/>
    </source>
</evidence>
<feature type="compositionally biased region" description="Low complexity" evidence="11">
    <location>
        <begin position="137"/>
        <end position="159"/>
    </location>
</feature>
<keyword evidence="5 12" id="KW-0732">Signal</keyword>
<evidence type="ECO:0000256" key="9">
    <source>
        <dbReference type="ARBA" id="ARBA00023316"/>
    </source>
</evidence>
<dbReference type="GO" id="GO:0031505">
    <property type="term" value="P:fungal-type cell wall organization"/>
    <property type="evidence" value="ECO:0007669"/>
    <property type="project" value="TreeGrafter"/>
</dbReference>
<keyword evidence="6" id="KW-0378">Hydrolase</keyword>
<keyword evidence="14" id="KW-1185">Reference proteome</keyword>
<evidence type="ECO:0000313" key="14">
    <source>
        <dbReference type="Proteomes" id="UP001251528"/>
    </source>
</evidence>
<dbReference type="Pfam" id="PF03856">
    <property type="entry name" value="SUN"/>
    <property type="match status" value="1"/>
</dbReference>
<dbReference type="PANTHER" id="PTHR31316">
    <property type="entry name" value="BETA-GLUCOSIDASE-LIKE PROTEIN NCA3, MITOCHONDRIAL-RELATED"/>
    <property type="match status" value="1"/>
</dbReference>
<dbReference type="GO" id="GO:0016798">
    <property type="term" value="F:hydrolase activity, acting on glycosyl bonds"/>
    <property type="evidence" value="ECO:0007669"/>
    <property type="project" value="UniProtKB-KW"/>
</dbReference>
<evidence type="ECO:0000256" key="2">
    <source>
        <dbReference type="ARBA" id="ARBA00010579"/>
    </source>
</evidence>
<keyword evidence="9" id="KW-0961">Cell wall biogenesis/degradation</keyword>
<keyword evidence="7" id="KW-0119">Carbohydrate metabolism</keyword>
<proteinExistence type="inferred from homology"/>